<accession>A0A2R8BSI2</accession>
<protein>
    <submittedName>
        <fullName evidence="1">Spheroidene monooxygenase</fullName>
        <ecNumber evidence="1">1.14.15.9</ecNumber>
    </submittedName>
</protein>
<keyword evidence="2" id="KW-1185">Reference proteome</keyword>
<dbReference type="CDD" id="cd21650">
    <property type="entry name" value="CrtA-like"/>
    <property type="match status" value="1"/>
</dbReference>
<dbReference type="NCBIfam" id="NF045923">
    <property type="entry name" value="SpheroidMoxCrtARhod"/>
    <property type="match status" value="1"/>
</dbReference>
<keyword evidence="1" id="KW-0560">Oxidoreductase</keyword>
<dbReference type="EMBL" id="ONZF01000002">
    <property type="protein sequence ID" value="SPJ23119.1"/>
    <property type="molecule type" value="Genomic_DNA"/>
</dbReference>
<proteinExistence type="predicted"/>
<dbReference type="OrthoDB" id="1122317at2"/>
<name>A0A2R8BSI2_9RHOB</name>
<dbReference type="InterPro" id="IPR049574">
    <property type="entry name" value="CrtA-like"/>
</dbReference>
<reference evidence="1 2" key="1">
    <citation type="submission" date="2018-03" db="EMBL/GenBank/DDBJ databases">
        <authorList>
            <person name="Keele B.F."/>
        </authorList>
    </citation>
    <scope>NUCLEOTIDE SEQUENCE [LARGE SCALE GENOMIC DNA]</scope>
    <source>
        <strain evidence="1 2">CECT 8504</strain>
    </source>
</reference>
<gene>
    <name evidence="1" type="primary">crtA</name>
    <name evidence="1" type="ORF">PAA8504_00924</name>
</gene>
<dbReference type="RefSeq" id="WP_108892986.1">
    <property type="nucleotide sequence ID" value="NZ_ONZF01000002.1"/>
</dbReference>
<evidence type="ECO:0000313" key="2">
    <source>
        <dbReference type="Proteomes" id="UP000244912"/>
    </source>
</evidence>
<dbReference type="EC" id="1.14.15.9" evidence="1"/>
<keyword evidence="1" id="KW-0503">Monooxygenase</keyword>
<organism evidence="1 2">
    <name type="scientific">Palleronia abyssalis</name>
    <dbReference type="NCBI Taxonomy" id="1501240"/>
    <lineage>
        <taxon>Bacteria</taxon>
        <taxon>Pseudomonadati</taxon>
        <taxon>Pseudomonadota</taxon>
        <taxon>Alphaproteobacteria</taxon>
        <taxon>Rhodobacterales</taxon>
        <taxon>Roseobacteraceae</taxon>
        <taxon>Palleronia</taxon>
    </lineage>
</organism>
<sequence length="255" mass="28717">MGRLSSSPERCHTSATIRRAAIQTVTLSLYRFDRLRDRAWVFGQMGLSRVDFWRDRDCRFWKLCGSGSGQGFTPIPNTKVWAILACWPDIETAQDRIRKAGVYKRWARRATESWTLFLNPTSARGSWSGRTPFIPSETPDGPVAALTRGTIRARHLAQFWRAEPAISARIGVNPDVLFKIGIGEMPWLHQVTFSVWPDTASMARFARTSGAHAEAIRQVREGGWFAEELYARFHVAGEAGAWRDAPPLSTRPEAA</sequence>
<dbReference type="AlphaFoldDB" id="A0A2R8BSI2"/>
<dbReference type="GO" id="GO:0043823">
    <property type="term" value="F:spheroidene monooxygenase activity"/>
    <property type="evidence" value="ECO:0007669"/>
    <property type="project" value="UniProtKB-EC"/>
</dbReference>
<evidence type="ECO:0000313" key="1">
    <source>
        <dbReference type="EMBL" id="SPJ23119.1"/>
    </source>
</evidence>
<dbReference type="Proteomes" id="UP000244912">
    <property type="component" value="Unassembled WGS sequence"/>
</dbReference>